<evidence type="ECO:0000256" key="10">
    <source>
        <dbReference type="ARBA" id="ARBA00023136"/>
    </source>
</evidence>
<evidence type="ECO:0000256" key="2">
    <source>
        <dbReference type="ARBA" id="ARBA00010617"/>
    </source>
</evidence>
<evidence type="ECO:0000256" key="1">
    <source>
        <dbReference type="ARBA" id="ARBA00004167"/>
    </source>
</evidence>
<dbReference type="InterPro" id="IPR050651">
    <property type="entry name" value="Plant_Cytochrome_P450_Monoox"/>
</dbReference>
<dbReference type="SUPFAM" id="SSF48264">
    <property type="entry name" value="Cytochrome P450"/>
    <property type="match status" value="1"/>
</dbReference>
<evidence type="ECO:0000256" key="6">
    <source>
        <dbReference type="ARBA" id="ARBA00022989"/>
    </source>
</evidence>
<keyword evidence="9" id="KW-0503">Monooxygenase</keyword>
<gene>
    <name evidence="13" type="ORF">Dsin_003175</name>
</gene>
<dbReference type="Gene3D" id="1.10.630.10">
    <property type="entry name" value="Cytochrome P450"/>
    <property type="match status" value="1"/>
</dbReference>
<feature type="binding site" description="axial binding residue" evidence="11">
    <location>
        <position position="247"/>
    </location>
    <ligand>
        <name>heme</name>
        <dbReference type="ChEBI" id="CHEBI:30413"/>
    </ligand>
    <ligandPart>
        <name>Fe</name>
        <dbReference type="ChEBI" id="CHEBI:18248"/>
    </ligandPart>
</feature>
<dbReference type="EMBL" id="JANJYJ010000001">
    <property type="protein sequence ID" value="KAK3231294.1"/>
    <property type="molecule type" value="Genomic_DNA"/>
</dbReference>
<dbReference type="Pfam" id="PF00067">
    <property type="entry name" value="p450"/>
    <property type="match status" value="1"/>
</dbReference>
<dbReference type="AlphaFoldDB" id="A0AAE0EKD5"/>
<dbReference type="InterPro" id="IPR002401">
    <property type="entry name" value="Cyt_P450_E_grp-I"/>
</dbReference>
<keyword evidence="4 12" id="KW-0812">Transmembrane</keyword>
<dbReference type="GO" id="GO:0020037">
    <property type="term" value="F:heme binding"/>
    <property type="evidence" value="ECO:0007669"/>
    <property type="project" value="InterPro"/>
</dbReference>
<dbReference type="GO" id="GO:0005506">
    <property type="term" value="F:iron ion binding"/>
    <property type="evidence" value="ECO:0007669"/>
    <property type="project" value="InterPro"/>
</dbReference>
<keyword evidence="14" id="KW-1185">Reference proteome</keyword>
<accession>A0AAE0EKD5</accession>
<evidence type="ECO:0000256" key="3">
    <source>
        <dbReference type="ARBA" id="ARBA00022617"/>
    </source>
</evidence>
<comment type="subcellular location">
    <subcellularLocation>
        <location evidence="1">Membrane</location>
        <topology evidence="1">Single-pass membrane protein</topology>
    </subcellularLocation>
</comment>
<organism evidence="13 14">
    <name type="scientific">Dipteronia sinensis</name>
    <dbReference type="NCBI Taxonomy" id="43782"/>
    <lineage>
        <taxon>Eukaryota</taxon>
        <taxon>Viridiplantae</taxon>
        <taxon>Streptophyta</taxon>
        <taxon>Embryophyta</taxon>
        <taxon>Tracheophyta</taxon>
        <taxon>Spermatophyta</taxon>
        <taxon>Magnoliopsida</taxon>
        <taxon>eudicotyledons</taxon>
        <taxon>Gunneridae</taxon>
        <taxon>Pentapetalae</taxon>
        <taxon>rosids</taxon>
        <taxon>malvids</taxon>
        <taxon>Sapindales</taxon>
        <taxon>Sapindaceae</taxon>
        <taxon>Hippocastanoideae</taxon>
        <taxon>Acereae</taxon>
        <taxon>Dipteronia</taxon>
    </lineage>
</organism>
<dbReference type="InterPro" id="IPR001128">
    <property type="entry name" value="Cyt_P450"/>
</dbReference>
<keyword evidence="5 11" id="KW-0479">Metal-binding</keyword>
<evidence type="ECO:0000256" key="5">
    <source>
        <dbReference type="ARBA" id="ARBA00022723"/>
    </source>
</evidence>
<keyword evidence="8 11" id="KW-0408">Iron</keyword>
<dbReference type="PRINTS" id="PR00385">
    <property type="entry name" value="P450"/>
</dbReference>
<name>A0AAE0EKD5_9ROSI</name>
<keyword evidence="6 12" id="KW-1133">Transmembrane helix</keyword>
<evidence type="ECO:0000313" key="13">
    <source>
        <dbReference type="EMBL" id="KAK3231294.1"/>
    </source>
</evidence>
<comment type="caution">
    <text evidence="13">The sequence shown here is derived from an EMBL/GenBank/DDBJ whole genome shotgun (WGS) entry which is preliminary data.</text>
</comment>
<protein>
    <recommendedName>
        <fullName evidence="15">Cytochrome P450</fullName>
    </recommendedName>
</protein>
<feature type="transmembrane region" description="Helical" evidence="12">
    <location>
        <begin position="106"/>
        <end position="126"/>
    </location>
</feature>
<evidence type="ECO:0000256" key="4">
    <source>
        <dbReference type="ARBA" id="ARBA00022692"/>
    </source>
</evidence>
<keyword evidence="7" id="KW-0560">Oxidoreductase</keyword>
<evidence type="ECO:0008006" key="15">
    <source>
        <dbReference type="Google" id="ProtNLM"/>
    </source>
</evidence>
<proteinExistence type="inferred from homology"/>
<sequence>MSSKIRAEEVKFTIKHLYKRVQKIDVESFFYILDFNIMMKIVAGKKCFEEEELDFDKITKGKMHDLKQIFDPLVNMALGDYFPYLRWLTYYGVEKQMIKFTKREMLTFRLCLIHIKIIIIQFQLIAHPEAFKRARDEIDNQVGDSSRLINDADLTKLPYLHCTISEALRLGPVTILPPYESSEDCTVGGYHIPRGTQLWINTWAVHNDPEFWIEHDRFKPERFLIQSEIQEKGGFKFIPFGLGRRVCPEEGLGMRVMALSLGTLIQCFDWEEVKEDQRLVPVKTNPNKAEERHVEIIFRPREALTKVVDLKMILELNRIVYMLIADYTNPLHVQRKCTNI</sequence>
<comment type="cofactor">
    <cofactor evidence="11">
        <name>heme</name>
        <dbReference type="ChEBI" id="CHEBI:30413"/>
    </cofactor>
</comment>
<evidence type="ECO:0000256" key="11">
    <source>
        <dbReference type="PIRSR" id="PIRSR602401-1"/>
    </source>
</evidence>
<evidence type="ECO:0000313" key="14">
    <source>
        <dbReference type="Proteomes" id="UP001281410"/>
    </source>
</evidence>
<comment type="similarity">
    <text evidence="2">Belongs to the cytochrome P450 family.</text>
</comment>
<dbReference type="GO" id="GO:0004497">
    <property type="term" value="F:monooxygenase activity"/>
    <property type="evidence" value="ECO:0007669"/>
    <property type="project" value="UniProtKB-KW"/>
</dbReference>
<dbReference type="PRINTS" id="PR00463">
    <property type="entry name" value="EP450I"/>
</dbReference>
<keyword evidence="10 12" id="KW-0472">Membrane</keyword>
<dbReference type="PANTHER" id="PTHR47947:SF62">
    <property type="entry name" value="CYTOCHROME P450, FAMILY 81, SUBFAMILY D, POLYPEPTIDE 5"/>
    <property type="match status" value="1"/>
</dbReference>
<dbReference type="PANTHER" id="PTHR47947">
    <property type="entry name" value="CYTOCHROME P450 82C3-RELATED"/>
    <property type="match status" value="1"/>
</dbReference>
<dbReference type="GO" id="GO:0016020">
    <property type="term" value="C:membrane"/>
    <property type="evidence" value="ECO:0007669"/>
    <property type="project" value="UniProtKB-SubCell"/>
</dbReference>
<evidence type="ECO:0000256" key="7">
    <source>
        <dbReference type="ARBA" id="ARBA00023002"/>
    </source>
</evidence>
<dbReference type="GO" id="GO:0016705">
    <property type="term" value="F:oxidoreductase activity, acting on paired donors, with incorporation or reduction of molecular oxygen"/>
    <property type="evidence" value="ECO:0007669"/>
    <property type="project" value="InterPro"/>
</dbReference>
<dbReference type="InterPro" id="IPR036396">
    <property type="entry name" value="Cyt_P450_sf"/>
</dbReference>
<evidence type="ECO:0000256" key="9">
    <source>
        <dbReference type="ARBA" id="ARBA00023033"/>
    </source>
</evidence>
<evidence type="ECO:0000256" key="8">
    <source>
        <dbReference type="ARBA" id="ARBA00023004"/>
    </source>
</evidence>
<evidence type="ECO:0000256" key="12">
    <source>
        <dbReference type="SAM" id="Phobius"/>
    </source>
</evidence>
<dbReference type="Proteomes" id="UP001281410">
    <property type="component" value="Unassembled WGS sequence"/>
</dbReference>
<reference evidence="13" key="1">
    <citation type="journal article" date="2023" name="Plant J.">
        <title>Genome sequences and population genomics provide insights into the demographic history, inbreeding, and mutation load of two 'living fossil' tree species of Dipteronia.</title>
        <authorList>
            <person name="Feng Y."/>
            <person name="Comes H.P."/>
            <person name="Chen J."/>
            <person name="Zhu S."/>
            <person name="Lu R."/>
            <person name="Zhang X."/>
            <person name="Li P."/>
            <person name="Qiu J."/>
            <person name="Olsen K.M."/>
            <person name="Qiu Y."/>
        </authorList>
    </citation>
    <scope>NUCLEOTIDE SEQUENCE</scope>
    <source>
        <strain evidence="13">NBL</strain>
    </source>
</reference>
<keyword evidence="3 11" id="KW-0349">Heme</keyword>